<feature type="signal peptide" evidence="2">
    <location>
        <begin position="1"/>
        <end position="23"/>
    </location>
</feature>
<feature type="region of interest" description="Disordered" evidence="1">
    <location>
        <begin position="242"/>
        <end position="261"/>
    </location>
</feature>
<name>A0A428W495_AMYBA</name>
<feature type="region of interest" description="Disordered" evidence="1">
    <location>
        <begin position="42"/>
        <end position="78"/>
    </location>
</feature>
<organism evidence="3 4">
    <name type="scientific">Amycolatopsis balhimycina DSM 5908</name>
    <dbReference type="NCBI Taxonomy" id="1081091"/>
    <lineage>
        <taxon>Bacteria</taxon>
        <taxon>Bacillati</taxon>
        <taxon>Actinomycetota</taxon>
        <taxon>Actinomycetes</taxon>
        <taxon>Pseudonocardiales</taxon>
        <taxon>Pseudonocardiaceae</taxon>
        <taxon>Amycolatopsis</taxon>
    </lineage>
</organism>
<dbReference type="OrthoDB" id="3742379at2"/>
<proteinExistence type="predicted"/>
<evidence type="ECO:0000256" key="1">
    <source>
        <dbReference type="SAM" id="MobiDB-lite"/>
    </source>
</evidence>
<evidence type="ECO:0000256" key="2">
    <source>
        <dbReference type="SAM" id="SignalP"/>
    </source>
</evidence>
<comment type="caution">
    <text evidence="3">The sequence shown here is derived from an EMBL/GenBank/DDBJ whole genome shotgun (WGS) entry which is preliminary data.</text>
</comment>
<gene>
    <name evidence="3" type="ORF">DMA12_35210</name>
</gene>
<dbReference type="EMBL" id="QHHU01000064">
    <property type="protein sequence ID" value="RSM37886.1"/>
    <property type="molecule type" value="Genomic_DNA"/>
</dbReference>
<feature type="chain" id="PRO_5039252592" description="ATP/GTP-binding protein" evidence="2">
    <location>
        <begin position="24"/>
        <end position="322"/>
    </location>
</feature>
<dbReference type="AlphaFoldDB" id="A0A428W495"/>
<accession>A0A428W495</accession>
<evidence type="ECO:0000313" key="3">
    <source>
        <dbReference type="EMBL" id="RSM37886.1"/>
    </source>
</evidence>
<evidence type="ECO:0000313" key="4">
    <source>
        <dbReference type="Proteomes" id="UP000286716"/>
    </source>
</evidence>
<protein>
    <recommendedName>
        <fullName evidence="5">ATP/GTP-binding protein</fullName>
    </recommendedName>
</protein>
<evidence type="ECO:0008006" key="5">
    <source>
        <dbReference type="Google" id="ProtNLM"/>
    </source>
</evidence>
<reference evidence="3 4" key="1">
    <citation type="submission" date="2018-05" db="EMBL/GenBank/DDBJ databases">
        <title>Evolution of GPA BGCs.</title>
        <authorList>
            <person name="Waglechner N."/>
            <person name="Wright G.D."/>
        </authorList>
    </citation>
    <scope>NUCLEOTIDE SEQUENCE [LARGE SCALE GENOMIC DNA]</scope>
    <source>
        <strain evidence="3 4">DSM 5908</strain>
    </source>
</reference>
<dbReference type="Proteomes" id="UP000286716">
    <property type="component" value="Unassembled WGS sequence"/>
</dbReference>
<keyword evidence="4" id="KW-1185">Reference proteome</keyword>
<sequence length="322" mass="33625">MRAPVVGGVVVAMLLASAAEAMAGGWGSVDCAQESSPYCDLGAGRNGGRAPQPPVAPGKPARPQPMPGQQQPWGDSIIGGNDTTAKCSYVRSNYQPPANGVQTIVFRDVRRNGASVVFAEFRRQQPAGAWYVYRCSGPGVHDGLYRVPIWLPDGQVPAAAASPSPQELADQARAQLRLPTPRIEANPPGDKLVSLSTWMWLDRSSWDTRQATVAVPGVSVTAVAVPAMVSWSMGDGEDVTCSGPGTPYPAAGDPRAPSPDCGHTYRRSSAAAPGQHFAVKATVHWTVTWSGAGASGTFPDLTTSATAAFRVAEVQALGTGHR</sequence>
<keyword evidence="2" id="KW-0732">Signal</keyword>
<feature type="compositionally biased region" description="Pro residues" evidence="1">
    <location>
        <begin position="51"/>
        <end position="66"/>
    </location>
</feature>